<dbReference type="InterPro" id="IPR001611">
    <property type="entry name" value="Leu-rich_rpt"/>
</dbReference>
<dbReference type="InterPro" id="IPR032675">
    <property type="entry name" value="LRR_dom_sf"/>
</dbReference>
<dbReference type="SUPFAM" id="SSF52058">
    <property type="entry name" value="L domain-like"/>
    <property type="match status" value="1"/>
</dbReference>
<keyword evidence="5" id="KW-1185">Reference proteome</keyword>
<proteinExistence type="predicted"/>
<name>A0AA86QN97_9EUKA</name>
<dbReference type="AlphaFoldDB" id="A0AA86QN97"/>
<gene>
    <name evidence="4" type="ORF">HINF_LOCUS34051</name>
    <name evidence="3" type="ORF">HINF_LOCUS50479</name>
</gene>
<sequence>MGSLTNLNFLNLSNNLLQNVDSIRKLVNLQELNISQNKNLDITQLKKLISLVKLDLTDCDLRSLIALKPLINLQILDISNNSNVNITELQYLKNLLTLQMNQCNLVSICVLRTLVNLEYLEICQNKIVYLDANITDMKQLIQLLMAHNRISDFTSVYNHQNYGVKDDNYTYDYDEYIPVKDYYFHTYDQTEPEEEELRYANRLRNIESPNIQLIEIQNKRKMLKTALKNCKHEVNAVLKNANHIQFTSSAAELFQQLNHADSQ</sequence>
<dbReference type="InterPro" id="IPR050836">
    <property type="entry name" value="SDS22/Internalin_LRR"/>
</dbReference>
<dbReference type="EMBL" id="CAXDID020000120">
    <property type="protein sequence ID" value="CAL6031539.1"/>
    <property type="molecule type" value="Genomic_DNA"/>
</dbReference>
<dbReference type="Gene3D" id="3.80.10.10">
    <property type="entry name" value="Ribonuclease Inhibitor"/>
    <property type="match status" value="2"/>
</dbReference>
<dbReference type="PANTHER" id="PTHR46652">
    <property type="entry name" value="LEUCINE-RICH REPEAT AND IQ DOMAIN-CONTAINING PROTEIN 1-RELATED"/>
    <property type="match status" value="1"/>
</dbReference>
<evidence type="ECO:0000313" key="5">
    <source>
        <dbReference type="Proteomes" id="UP001642409"/>
    </source>
</evidence>
<evidence type="ECO:0000256" key="2">
    <source>
        <dbReference type="ARBA" id="ARBA00022737"/>
    </source>
</evidence>
<comment type="caution">
    <text evidence="3">The sequence shown here is derived from an EMBL/GenBank/DDBJ whole genome shotgun (WGS) entry which is preliminary data.</text>
</comment>
<evidence type="ECO:0000313" key="3">
    <source>
        <dbReference type="EMBL" id="CAI9962834.1"/>
    </source>
</evidence>
<keyword evidence="1" id="KW-0433">Leucine-rich repeat</keyword>
<evidence type="ECO:0000256" key="1">
    <source>
        <dbReference type="ARBA" id="ARBA00022614"/>
    </source>
</evidence>
<reference evidence="3" key="1">
    <citation type="submission" date="2023-06" db="EMBL/GenBank/DDBJ databases">
        <authorList>
            <person name="Kurt Z."/>
        </authorList>
    </citation>
    <scope>NUCLEOTIDE SEQUENCE</scope>
</reference>
<accession>A0AA86QN97</accession>
<dbReference type="PANTHER" id="PTHR46652:SF3">
    <property type="entry name" value="LEUCINE-RICH REPEAT-CONTAINING PROTEIN 9"/>
    <property type="match status" value="1"/>
</dbReference>
<protein>
    <submittedName>
        <fullName evidence="3 4">Internalin-A</fullName>
    </submittedName>
</protein>
<dbReference type="PROSITE" id="PS51450">
    <property type="entry name" value="LRR"/>
    <property type="match status" value="3"/>
</dbReference>
<reference evidence="4 5" key="2">
    <citation type="submission" date="2024-07" db="EMBL/GenBank/DDBJ databases">
        <authorList>
            <person name="Akdeniz Z."/>
        </authorList>
    </citation>
    <scope>NUCLEOTIDE SEQUENCE [LARGE SCALE GENOMIC DNA]</scope>
</reference>
<dbReference type="Proteomes" id="UP001642409">
    <property type="component" value="Unassembled WGS sequence"/>
</dbReference>
<evidence type="ECO:0000313" key="4">
    <source>
        <dbReference type="EMBL" id="CAL6031539.1"/>
    </source>
</evidence>
<keyword evidence="2" id="KW-0677">Repeat</keyword>
<dbReference type="EMBL" id="CATOUU010000960">
    <property type="protein sequence ID" value="CAI9962834.1"/>
    <property type="molecule type" value="Genomic_DNA"/>
</dbReference>
<organism evidence="3">
    <name type="scientific">Hexamita inflata</name>
    <dbReference type="NCBI Taxonomy" id="28002"/>
    <lineage>
        <taxon>Eukaryota</taxon>
        <taxon>Metamonada</taxon>
        <taxon>Diplomonadida</taxon>
        <taxon>Hexamitidae</taxon>
        <taxon>Hexamitinae</taxon>
        <taxon>Hexamita</taxon>
    </lineage>
</organism>